<feature type="region of interest" description="Disordered" evidence="5">
    <location>
        <begin position="291"/>
        <end position="320"/>
    </location>
</feature>
<feature type="compositionally biased region" description="Basic and acidic residues" evidence="5">
    <location>
        <begin position="20"/>
        <end position="32"/>
    </location>
</feature>
<feature type="compositionally biased region" description="Basic and acidic residues" evidence="5">
    <location>
        <begin position="830"/>
        <end position="857"/>
    </location>
</feature>
<evidence type="ECO:0000256" key="5">
    <source>
        <dbReference type="SAM" id="MobiDB-lite"/>
    </source>
</evidence>
<feature type="region of interest" description="Disordered" evidence="5">
    <location>
        <begin position="820"/>
        <end position="857"/>
    </location>
</feature>
<dbReference type="Gene3D" id="1.10.20.10">
    <property type="entry name" value="Histone, subunit A"/>
    <property type="match status" value="1"/>
</dbReference>
<accession>A0A1B1E084</accession>
<evidence type="ECO:0000256" key="3">
    <source>
        <dbReference type="ARBA" id="ARBA00023125"/>
    </source>
</evidence>
<dbReference type="KEGG" id="pcot:PCOAH_00028000"/>
<dbReference type="EMBL" id="CP016247">
    <property type="protein sequence ID" value="ANQ08305.1"/>
    <property type="molecule type" value="Genomic_DNA"/>
</dbReference>
<dbReference type="InterPro" id="IPR027113">
    <property type="entry name" value="Transc_fact_NFYB/HAP3"/>
</dbReference>
<dbReference type="GO" id="GO:0000978">
    <property type="term" value="F:RNA polymerase II cis-regulatory region sequence-specific DNA binding"/>
    <property type="evidence" value="ECO:0007669"/>
    <property type="project" value="TreeGrafter"/>
</dbReference>
<feature type="region of interest" description="Disordered" evidence="5">
    <location>
        <begin position="1"/>
        <end position="33"/>
    </location>
</feature>
<evidence type="ECO:0000313" key="7">
    <source>
        <dbReference type="EMBL" id="ANQ08305.1"/>
    </source>
</evidence>
<feature type="region of interest" description="Disordered" evidence="5">
    <location>
        <begin position="337"/>
        <end position="434"/>
    </location>
</feature>
<feature type="compositionally biased region" description="Basic and acidic residues" evidence="5">
    <location>
        <begin position="451"/>
        <end position="462"/>
    </location>
</feature>
<dbReference type="Pfam" id="PF00808">
    <property type="entry name" value="CBFD_NFYB_HMF"/>
    <property type="match status" value="1"/>
</dbReference>
<dbReference type="AlphaFoldDB" id="A0A1B1E084"/>
<comment type="similarity">
    <text evidence="1">Belongs to the NFYB/HAP3 subunit family.</text>
</comment>
<feature type="compositionally biased region" description="Acidic residues" evidence="5">
    <location>
        <begin position="407"/>
        <end position="416"/>
    </location>
</feature>
<keyword evidence="2" id="KW-0805">Transcription regulation</keyword>
<dbReference type="GO" id="GO:0046982">
    <property type="term" value="F:protein heterodimerization activity"/>
    <property type="evidence" value="ECO:0007669"/>
    <property type="project" value="InterPro"/>
</dbReference>
<dbReference type="CDD" id="cd22907">
    <property type="entry name" value="HFD_NFYB"/>
    <property type="match status" value="1"/>
</dbReference>
<reference evidence="8" key="1">
    <citation type="submission" date="2016-06" db="EMBL/GenBank/DDBJ databases">
        <title>First high quality genome sequence of Plasmodium coatneyi using continuous long reads from single molecule, real-time sequencing.</title>
        <authorList>
            <person name="Chien J.-T."/>
            <person name="Pakala S.B."/>
            <person name="Geraldo J.A."/>
            <person name="Lapp S.A."/>
            <person name="Barnwell J.W."/>
            <person name="Kissinger J.C."/>
            <person name="Galinski M.R."/>
            <person name="Humphrey J.C."/>
        </authorList>
    </citation>
    <scope>NUCLEOTIDE SEQUENCE [LARGE SCALE GENOMIC DNA]</scope>
    <source>
        <strain evidence="8">Hackeri</strain>
    </source>
</reference>
<feature type="compositionally biased region" description="Basic and acidic residues" evidence="5">
    <location>
        <begin position="472"/>
        <end position="481"/>
    </location>
</feature>
<dbReference type="SUPFAM" id="SSF47113">
    <property type="entry name" value="Histone-fold"/>
    <property type="match status" value="1"/>
</dbReference>
<dbReference type="RefSeq" id="XP_019915000.1">
    <property type="nucleotide sequence ID" value="XM_020059605.1"/>
</dbReference>
<sequence>MKNEEIYDSSRNVQNGDPSIKTEMKDDKDDSKMNGVLHDYIGNADMNVRYDADSNLNNKPKSTLESRNNLNDEYKYVYDNEVLASQEIKTISKIMKSKNMSCAQNASPENNFVHTSLPQIEGDESVGINQSGSFKSANNLNISYKLNCNDTEVGDYMYDVRRDSDVRRGRKSFQTNEVHREKIKTDSSHTLEESNMDGEGPHTYLSAQRGYICDESVSNQHYVKMQYKEMKGDGKEYLHFYKREKDDEQGLSECRGVDADFDAVESDINYYDEEGLRLDYEADQNDYQNYEAQKSVDKSEEDISDAPSSPTSEQGEKKILPIFKSNVDKTNGLEGIIANDNPTYTQVHNDRSNDSGLYRDGSNASLSGPPCANDSRDANNNGNEKEALDDVTWRSHKNDKEGTVESDSGDQSEDADNATSSLIEVDKSNEGGENGHVAYVRVEKGKDFQCSEQKVGHEKNVENDLSVTRMKSSSDDAEQKGEYGSNVTTVNSPPKEGRGNDYGEDGATTQEQKGIRNRNTECVRSKDNPREFKVTMLSNTNGKDNKDSLYSYMKASNTMDDTITSTISDNANEYELVEDGSEEKNEKEDPQIESENVQMGSPYYTVANNNKRRRDSFSNDEMNKERKLNSQNAALCGPHYASAYASPYASPYAPPEENANKTFILRAHGESHGEQKGDKTSYESCSKDEQYVNPQQGDQNKPGGNFVSYSKENLGGVIFVNRENITSVDPSYDNGKSFTIHRTFDKANVVEKDVQENVNSNGAYVPTHPQANGVDSGPNCKVERTDNFNDAPIEDNANGYSEHIQVSAKSVKDNCDEYIDMDNENNNLSDDCKNSSDDNMEKKDSSQFDGNDKKKIKPDSETLLPIANISRIMKRILPASAKVAKESKDIIRECVTEFIQFLTSEASDRCLRERRKTINGEDILFSMEKLGFNDYVEPLCKYLTKWKQLKGMSNSSNCQEKKCEGSKLLLEQNATMKKSLSDVNMNSSAIVGKEADNVILTKDSDHLMNNMYRNPNEIFENNINHME</sequence>
<dbReference type="InterPro" id="IPR003958">
    <property type="entry name" value="CBFA_NFYB_domain"/>
</dbReference>
<dbReference type="GO" id="GO:0016602">
    <property type="term" value="C:CCAAT-binding factor complex"/>
    <property type="evidence" value="ECO:0007669"/>
    <property type="project" value="InterPro"/>
</dbReference>
<feature type="compositionally biased region" description="Basic and acidic residues" evidence="5">
    <location>
        <begin position="383"/>
        <end position="403"/>
    </location>
</feature>
<evidence type="ECO:0000256" key="1">
    <source>
        <dbReference type="ARBA" id="ARBA00009053"/>
    </source>
</evidence>
<dbReference type="OrthoDB" id="386949at2759"/>
<dbReference type="GO" id="GO:0001228">
    <property type="term" value="F:DNA-binding transcription activator activity, RNA polymerase II-specific"/>
    <property type="evidence" value="ECO:0007669"/>
    <property type="project" value="InterPro"/>
</dbReference>
<feature type="domain" description="Transcription factor CBF/NF-Y/archaeal histone" evidence="6">
    <location>
        <begin position="863"/>
        <end position="925"/>
    </location>
</feature>
<protein>
    <submittedName>
        <fullName evidence="7">Ccaat-box dna binding protein subunit b</fullName>
    </submittedName>
</protein>
<dbReference type="Proteomes" id="UP000092716">
    <property type="component" value="Chromosome 9"/>
</dbReference>
<keyword evidence="4" id="KW-0804">Transcription</keyword>
<dbReference type="PANTHER" id="PTHR11064">
    <property type="entry name" value="CCAAT-BINDING TRANSCRIPTION FACTOR-RELATED"/>
    <property type="match status" value="1"/>
</dbReference>
<keyword evidence="3" id="KW-0238">DNA-binding</keyword>
<evidence type="ECO:0000256" key="2">
    <source>
        <dbReference type="ARBA" id="ARBA00023015"/>
    </source>
</evidence>
<keyword evidence="8" id="KW-1185">Reference proteome</keyword>
<evidence type="ECO:0000256" key="4">
    <source>
        <dbReference type="ARBA" id="ARBA00023163"/>
    </source>
</evidence>
<name>A0A1B1E084_9APIC</name>
<dbReference type="GeneID" id="30909528"/>
<feature type="region of interest" description="Disordered" evidence="5">
    <location>
        <begin position="176"/>
        <end position="197"/>
    </location>
</feature>
<organism evidence="7 8">
    <name type="scientific">Plasmodium coatneyi</name>
    <dbReference type="NCBI Taxonomy" id="208452"/>
    <lineage>
        <taxon>Eukaryota</taxon>
        <taxon>Sar</taxon>
        <taxon>Alveolata</taxon>
        <taxon>Apicomplexa</taxon>
        <taxon>Aconoidasida</taxon>
        <taxon>Haemosporida</taxon>
        <taxon>Plasmodiidae</taxon>
        <taxon>Plasmodium</taxon>
    </lineage>
</organism>
<evidence type="ECO:0000259" key="6">
    <source>
        <dbReference type="Pfam" id="PF00808"/>
    </source>
</evidence>
<gene>
    <name evidence="7" type="ORF">PCOAH_00028000</name>
</gene>
<feature type="region of interest" description="Disordered" evidence="5">
    <location>
        <begin position="451"/>
        <end position="524"/>
    </location>
</feature>
<proteinExistence type="inferred from homology"/>
<evidence type="ECO:0000313" key="8">
    <source>
        <dbReference type="Proteomes" id="UP000092716"/>
    </source>
</evidence>
<feature type="compositionally biased region" description="Basic and acidic residues" evidence="5">
    <location>
        <begin position="177"/>
        <end position="192"/>
    </location>
</feature>
<dbReference type="PANTHER" id="PTHR11064:SF9">
    <property type="entry name" value="NUCLEAR TRANSCRIPTION FACTOR Y SUBUNIT BETA"/>
    <property type="match status" value="1"/>
</dbReference>
<dbReference type="PRINTS" id="PR00615">
    <property type="entry name" value="CCAATSUBUNTA"/>
</dbReference>
<dbReference type="InterPro" id="IPR009072">
    <property type="entry name" value="Histone-fold"/>
</dbReference>
<dbReference type="VEuPathDB" id="PlasmoDB:PCOAH_00028000"/>